<comment type="function">
    <text evidence="3">Involved in ubiquitin-mediated protein degradation. Regulatory factor in the ubiquitin/proteasome pathway that controls the turnover of proteasome substrates. Targets proteasomes to the nucleus and facilitates the degradation of nuclear proteins.</text>
</comment>
<evidence type="ECO:0000256" key="2">
    <source>
        <dbReference type="ARBA" id="ARBA00023242"/>
    </source>
</evidence>
<gene>
    <name evidence="5" type="ORF">BDV98DRAFT_600745</name>
</gene>
<dbReference type="GO" id="GO:0071630">
    <property type="term" value="P:nuclear protein quality control by the ubiquitin-proteasome system"/>
    <property type="evidence" value="ECO:0007669"/>
    <property type="project" value="UniProtKB-UniRule"/>
</dbReference>
<dbReference type="PANTHER" id="PTHR28032:SF1">
    <property type="entry name" value="FI02826P"/>
    <property type="match status" value="1"/>
</dbReference>
<feature type="compositionally biased region" description="Basic and acidic residues" evidence="4">
    <location>
        <begin position="105"/>
        <end position="114"/>
    </location>
</feature>
<dbReference type="InterPro" id="IPR038422">
    <property type="entry name" value="Cut8/Sts1_sf"/>
</dbReference>
<proteinExistence type="inferred from homology"/>
<evidence type="ECO:0000256" key="4">
    <source>
        <dbReference type="SAM" id="MobiDB-lite"/>
    </source>
</evidence>
<dbReference type="GO" id="GO:0015031">
    <property type="term" value="P:protein transport"/>
    <property type="evidence" value="ECO:0007669"/>
    <property type="project" value="UniProtKB-UniRule"/>
</dbReference>
<feature type="compositionally biased region" description="Basic and acidic residues" evidence="4">
    <location>
        <begin position="74"/>
        <end position="90"/>
    </location>
</feature>
<dbReference type="GO" id="GO:0031965">
    <property type="term" value="C:nuclear membrane"/>
    <property type="evidence" value="ECO:0007669"/>
    <property type="project" value="TreeGrafter"/>
</dbReference>
<comment type="subunit">
    <text evidence="3">Binds the proteasome.</text>
</comment>
<dbReference type="PANTHER" id="PTHR28032">
    <property type="entry name" value="FI02826P"/>
    <property type="match status" value="1"/>
</dbReference>
<organism evidence="5 6">
    <name type="scientific">Pterulicium gracile</name>
    <dbReference type="NCBI Taxonomy" id="1884261"/>
    <lineage>
        <taxon>Eukaryota</taxon>
        <taxon>Fungi</taxon>
        <taxon>Dikarya</taxon>
        <taxon>Basidiomycota</taxon>
        <taxon>Agaricomycotina</taxon>
        <taxon>Agaricomycetes</taxon>
        <taxon>Agaricomycetidae</taxon>
        <taxon>Agaricales</taxon>
        <taxon>Pleurotineae</taxon>
        <taxon>Pterulaceae</taxon>
        <taxon>Pterulicium</taxon>
    </lineage>
</organism>
<evidence type="ECO:0000256" key="3">
    <source>
        <dbReference type="RuleBase" id="RU368013"/>
    </source>
</evidence>
<keyword evidence="2 3" id="KW-0539">Nucleus</keyword>
<keyword evidence="6" id="KW-1185">Reference proteome</keyword>
<feature type="compositionally biased region" description="Low complexity" evidence="4">
    <location>
        <begin position="21"/>
        <end position="55"/>
    </location>
</feature>
<dbReference type="GO" id="GO:0031144">
    <property type="term" value="P:proteasome localization"/>
    <property type="evidence" value="ECO:0007669"/>
    <property type="project" value="UniProtKB-UniRule"/>
</dbReference>
<evidence type="ECO:0000313" key="5">
    <source>
        <dbReference type="EMBL" id="TFL06747.1"/>
    </source>
</evidence>
<sequence>MANVAPPYNFTPHPVHHATNTFGFGFGSSSSNTPTPSTSATMNAPWPGASPSPAAVRPQKRRLEADDSQSGKRGRSDDAMDRSPTPERPKRAAPKRARPNGAAGGDEKNGKENKPPGSDGNDDVDVGVLLASLPSQTLLPILTSLLETHPSLKPSVLSLIPRPTIDTALEALNRSAKKLRDAYPYSNNTSSSGAGFGFGARPTAAPSTPTPGGSSFGFGRPPFFGLPSPFSQQQQQSNMRDTYVASRLQTHITDFVAACMSYLPYFSHASHPSDALQKLHNERSHPSETYMFLDALTSHFFSQPPLTQRSLGPSLIPRLLQEWRAWVDVVDETVNRKAGMFGSDTVRSWEAGLDRFSEMKDPEGGQPMKEIRDLWVAKVGWLVGRRVVYAMDE</sequence>
<dbReference type="AlphaFoldDB" id="A0A5C3QZH6"/>
<evidence type="ECO:0000256" key="1">
    <source>
        <dbReference type="ARBA" id="ARBA00006199"/>
    </source>
</evidence>
<dbReference type="GO" id="GO:0070628">
    <property type="term" value="F:proteasome binding"/>
    <property type="evidence" value="ECO:0007669"/>
    <property type="project" value="TreeGrafter"/>
</dbReference>
<protein>
    <recommendedName>
        <fullName evidence="3">Tethering factor for nuclear proteasome STS1</fullName>
    </recommendedName>
</protein>
<dbReference type="STRING" id="1884261.A0A5C3QZH6"/>
<name>A0A5C3QZH6_9AGAR</name>
<dbReference type="InterPro" id="IPR013868">
    <property type="entry name" value="Cut8/Sts1_fam"/>
</dbReference>
<comment type="subcellular location">
    <subcellularLocation>
        <location evidence="3">Cytoplasm</location>
    </subcellularLocation>
    <subcellularLocation>
        <location evidence="3">Nucleus</location>
    </subcellularLocation>
</comment>
<keyword evidence="3" id="KW-0653">Protein transport</keyword>
<feature type="region of interest" description="Disordered" evidence="4">
    <location>
        <begin position="21"/>
        <end position="125"/>
    </location>
</feature>
<evidence type="ECO:0000313" key="6">
    <source>
        <dbReference type="Proteomes" id="UP000305067"/>
    </source>
</evidence>
<feature type="region of interest" description="Disordered" evidence="4">
    <location>
        <begin position="197"/>
        <end position="218"/>
    </location>
</feature>
<dbReference type="Pfam" id="PF08559">
    <property type="entry name" value="Cut8"/>
    <property type="match status" value="1"/>
</dbReference>
<keyword evidence="3" id="KW-0813">Transport</keyword>
<reference evidence="5 6" key="1">
    <citation type="journal article" date="2019" name="Nat. Ecol. Evol.">
        <title>Megaphylogeny resolves global patterns of mushroom evolution.</title>
        <authorList>
            <person name="Varga T."/>
            <person name="Krizsan K."/>
            <person name="Foldi C."/>
            <person name="Dima B."/>
            <person name="Sanchez-Garcia M."/>
            <person name="Sanchez-Ramirez S."/>
            <person name="Szollosi G.J."/>
            <person name="Szarkandi J.G."/>
            <person name="Papp V."/>
            <person name="Albert L."/>
            <person name="Andreopoulos W."/>
            <person name="Angelini C."/>
            <person name="Antonin V."/>
            <person name="Barry K.W."/>
            <person name="Bougher N.L."/>
            <person name="Buchanan P."/>
            <person name="Buyck B."/>
            <person name="Bense V."/>
            <person name="Catcheside P."/>
            <person name="Chovatia M."/>
            <person name="Cooper J."/>
            <person name="Damon W."/>
            <person name="Desjardin D."/>
            <person name="Finy P."/>
            <person name="Geml J."/>
            <person name="Haridas S."/>
            <person name="Hughes K."/>
            <person name="Justo A."/>
            <person name="Karasinski D."/>
            <person name="Kautmanova I."/>
            <person name="Kiss B."/>
            <person name="Kocsube S."/>
            <person name="Kotiranta H."/>
            <person name="LaButti K.M."/>
            <person name="Lechner B.E."/>
            <person name="Liimatainen K."/>
            <person name="Lipzen A."/>
            <person name="Lukacs Z."/>
            <person name="Mihaltcheva S."/>
            <person name="Morgado L.N."/>
            <person name="Niskanen T."/>
            <person name="Noordeloos M.E."/>
            <person name="Ohm R.A."/>
            <person name="Ortiz-Santana B."/>
            <person name="Ovrebo C."/>
            <person name="Racz N."/>
            <person name="Riley R."/>
            <person name="Savchenko A."/>
            <person name="Shiryaev A."/>
            <person name="Soop K."/>
            <person name="Spirin V."/>
            <person name="Szebenyi C."/>
            <person name="Tomsovsky M."/>
            <person name="Tulloss R.E."/>
            <person name="Uehling J."/>
            <person name="Grigoriev I.V."/>
            <person name="Vagvolgyi C."/>
            <person name="Papp T."/>
            <person name="Martin F.M."/>
            <person name="Miettinen O."/>
            <person name="Hibbett D.S."/>
            <person name="Nagy L.G."/>
        </authorList>
    </citation>
    <scope>NUCLEOTIDE SEQUENCE [LARGE SCALE GENOMIC DNA]</scope>
    <source>
        <strain evidence="5 6">CBS 309.79</strain>
    </source>
</reference>
<dbReference type="OrthoDB" id="10061064at2759"/>
<dbReference type="EMBL" id="ML178815">
    <property type="protein sequence ID" value="TFL06747.1"/>
    <property type="molecule type" value="Genomic_DNA"/>
</dbReference>
<comment type="similarity">
    <text evidence="1 3">Belongs to the cut8/STS1 family.</text>
</comment>
<keyword evidence="3" id="KW-0963">Cytoplasm</keyword>
<accession>A0A5C3QZH6</accession>
<dbReference type="Proteomes" id="UP000305067">
    <property type="component" value="Unassembled WGS sequence"/>
</dbReference>
<dbReference type="GO" id="GO:0005737">
    <property type="term" value="C:cytoplasm"/>
    <property type="evidence" value="ECO:0007669"/>
    <property type="project" value="UniProtKB-SubCell"/>
</dbReference>
<dbReference type="Gene3D" id="1.20.58.1590">
    <property type="entry name" value="Tethering factor for nuclear proteasome Cut8/Sts1"/>
    <property type="match status" value="1"/>
</dbReference>